<keyword evidence="17" id="KW-1185">Reference proteome</keyword>
<dbReference type="InterPro" id="IPR006139">
    <property type="entry name" value="D-isomer_2_OHA_DH_cat_dom"/>
</dbReference>
<evidence type="ECO:0000256" key="4">
    <source>
        <dbReference type="ARBA" id="ARBA00013001"/>
    </source>
</evidence>
<comment type="catalytic activity">
    <reaction evidence="12">
        <text>(R)-2-hydroxyglutarate + NAD(+) = 2-oxoglutarate + NADH + H(+)</text>
        <dbReference type="Rhea" id="RHEA:49612"/>
        <dbReference type="ChEBI" id="CHEBI:15378"/>
        <dbReference type="ChEBI" id="CHEBI:15801"/>
        <dbReference type="ChEBI" id="CHEBI:16810"/>
        <dbReference type="ChEBI" id="CHEBI:57540"/>
        <dbReference type="ChEBI" id="CHEBI:57945"/>
        <dbReference type="EC" id="1.1.1.399"/>
    </reaction>
</comment>
<dbReference type="GO" id="GO:0006564">
    <property type="term" value="P:L-serine biosynthetic process"/>
    <property type="evidence" value="ECO:0007669"/>
    <property type="project" value="UniProtKB-KW"/>
</dbReference>
<comment type="function">
    <text evidence="1">Catalyzes the reversible oxidation of 3-phospho-D-glycerate to 3-phosphonooxypyruvate, the first step of the phosphorylated L-serine biosynthesis pathway. Also catalyzes the reversible oxidation of 2-hydroxyglutarate to 2-oxoglutarate.</text>
</comment>
<comment type="catalytic activity">
    <reaction evidence="13">
        <text>(2R)-3-phosphoglycerate + NAD(+) = 3-phosphooxypyruvate + NADH + H(+)</text>
        <dbReference type="Rhea" id="RHEA:12641"/>
        <dbReference type="ChEBI" id="CHEBI:15378"/>
        <dbReference type="ChEBI" id="CHEBI:18110"/>
        <dbReference type="ChEBI" id="CHEBI:57540"/>
        <dbReference type="ChEBI" id="CHEBI:57945"/>
        <dbReference type="ChEBI" id="CHEBI:58272"/>
        <dbReference type="EC" id="1.1.1.95"/>
    </reaction>
</comment>
<dbReference type="InterPro" id="IPR054480">
    <property type="entry name" value="AHAS_small-like_ACT"/>
</dbReference>
<dbReference type="FunFam" id="3.40.50.720:FF:000041">
    <property type="entry name" value="D-3-phosphoglycerate dehydrogenase"/>
    <property type="match status" value="1"/>
</dbReference>
<evidence type="ECO:0000256" key="3">
    <source>
        <dbReference type="ARBA" id="ARBA00005854"/>
    </source>
</evidence>
<dbReference type="PANTHER" id="PTHR42789:SF1">
    <property type="entry name" value="D-ISOMER SPECIFIC 2-HYDROXYACID DEHYDROGENASE FAMILY PROTEIN (AFU_ORTHOLOGUE AFUA_6G10090)"/>
    <property type="match status" value="1"/>
</dbReference>
<dbReference type="EC" id="1.1.1.399" evidence="4"/>
<dbReference type="Pfam" id="PF00389">
    <property type="entry name" value="2-Hacid_dh"/>
    <property type="match status" value="1"/>
</dbReference>
<protein>
    <recommendedName>
        <fullName evidence="6">D-3-phosphoglycerate dehydrogenase</fullName>
        <ecNumber evidence="4">1.1.1.399</ecNumber>
        <ecNumber evidence="5">1.1.1.95</ecNumber>
    </recommendedName>
    <alternativeName>
        <fullName evidence="11">2-oxoglutarate reductase</fullName>
    </alternativeName>
</protein>
<dbReference type="InterPro" id="IPR002912">
    <property type="entry name" value="ACT_dom"/>
</dbReference>
<gene>
    <name evidence="16" type="ORF">CLV56_2087</name>
</gene>
<keyword evidence="9" id="KW-0520">NAD</keyword>
<evidence type="ECO:0000256" key="11">
    <source>
        <dbReference type="ARBA" id="ARBA00030455"/>
    </source>
</evidence>
<evidence type="ECO:0000256" key="7">
    <source>
        <dbReference type="ARBA" id="ARBA00022605"/>
    </source>
</evidence>
<evidence type="ECO:0000313" key="16">
    <source>
        <dbReference type="EMBL" id="PJJ57848.1"/>
    </source>
</evidence>
<comment type="caution">
    <text evidence="16">The sequence shown here is derived from an EMBL/GenBank/DDBJ whole genome shotgun (WGS) entry which is preliminary data.</text>
</comment>
<evidence type="ECO:0000313" key="17">
    <source>
        <dbReference type="Proteomes" id="UP000230842"/>
    </source>
</evidence>
<comment type="pathway">
    <text evidence="2">Amino-acid biosynthesis; L-serine biosynthesis; L-serine from 3-phospho-D-glycerate: step 1/3.</text>
</comment>
<evidence type="ECO:0000256" key="10">
    <source>
        <dbReference type="ARBA" id="ARBA00023299"/>
    </source>
</evidence>
<dbReference type="EC" id="1.1.1.95" evidence="5"/>
<dbReference type="Gene3D" id="3.40.50.720">
    <property type="entry name" value="NAD(P)-binding Rossmann-like Domain"/>
    <property type="match status" value="2"/>
</dbReference>
<keyword evidence="7" id="KW-0028">Amino-acid biosynthesis</keyword>
<dbReference type="PANTHER" id="PTHR42789">
    <property type="entry name" value="D-ISOMER SPECIFIC 2-HYDROXYACID DEHYDROGENASE FAMILY PROTEIN (AFU_ORTHOLOGUE AFUA_6G10090)"/>
    <property type="match status" value="1"/>
</dbReference>
<evidence type="ECO:0000256" key="8">
    <source>
        <dbReference type="ARBA" id="ARBA00023002"/>
    </source>
</evidence>
<dbReference type="EMBL" id="PGEZ01000001">
    <property type="protein sequence ID" value="PJJ57848.1"/>
    <property type="molecule type" value="Genomic_DNA"/>
</dbReference>
<evidence type="ECO:0000256" key="13">
    <source>
        <dbReference type="ARBA" id="ARBA00048731"/>
    </source>
</evidence>
<dbReference type="InterPro" id="IPR045865">
    <property type="entry name" value="ACT-like_dom_sf"/>
</dbReference>
<dbReference type="UniPathway" id="UPA00135">
    <property type="reaction ID" value="UER00196"/>
</dbReference>
<proteinExistence type="inferred from homology"/>
<dbReference type="SUPFAM" id="SSF55021">
    <property type="entry name" value="ACT-like"/>
    <property type="match status" value="1"/>
</dbReference>
<reference evidence="16 17" key="1">
    <citation type="submission" date="2017-11" db="EMBL/GenBank/DDBJ databases">
        <title>Genomic Encyclopedia of Archaeal and Bacterial Type Strains, Phase II (KMG-II): From Individual Species to Whole Genera.</title>
        <authorList>
            <person name="Goeker M."/>
        </authorList>
    </citation>
    <scope>NUCLEOTIDE SEQUENCE [LARGE SCALE GENOMIC DNA]</scope>
    <source>
        <strain evidence="16 17">DSM 27763</strain>
    </source>
</reference>
<dbReference type="InterPro" id="IPR029752">
    <property type="entry name" value="D-isomer_DH_CS1"/>
</dbReference>
<evidence type="ECO:0000256" key="14">
    <source>
        <dbReference type="RuleBase" id="RU003719"/>
    </source>
</evidence>
<dbReference type="InterPro" id="IPR006140">
    <property type="entry name" value="D-isomer_DH_NAD-bd"/>
</dbReference>
<evidence type="ECO:0000256" key="9">
    <source>
        <dbReference type="ARBA" id="ARBA00023027"/>
    </source>
</evidence>
<dbReference type="SUPFAM" id="SSF52283">
    <property type="entry name" value="Formate/glycerate dehydrogenase catalytic domain-like"/>
    <property type="match status" value="1"/>
</dbReference>
<keyword evidence="10" id="KW-0718">Serine biosynthesis</keyword>
<feature type="domain" description="ACT" evidence="15">
    <location>
        <begin position="353"/>
        <end position="422"/>
    </location>
</feature>
<name>A0A2M9BIR6_9ACTN</name>
<dbReference type="Pfam" id="PF02826">
    <property type="entry name" value="2-Hacid_dh_C"/>
    <property type="match status" value="1"/>
</dbReference>
<dbReference type="Proteomes" id="UP000230842">
    <property type="component" value="Unassembled WGS sequence"/>
</dbReference>
<evidence type="ECO:0000256" key="2">
    <source>
        <dbReference type="ARBA" id="ARBA00005216"/>
    </source>
</evidence>
<dbReference type="CDD" id="cd12176">
    <property type="entry name" value="PGDH_3"/>
    <property type="match status" value="1"/>
</dbReference>
<comment type="similarity">
    <text evidence="3 14">Belongs to the D-isomer specific 2-hydroxyacid dehydrogenase family.</text>
</comment>
<evidence type="ECO:0000259" key="15">
    <source>
        <dbReference type="PROSITE" id="PS51671"/>
    </source>
</evidence>
<dbReference type="PROSITE" id="PS51671">
    <property type="entry name" value="ACT"/>
    <property type="match status" value="1"/>
</dbReference>
<dbReference type="AlphaFoldDB" id="A0A2M9BIR6"/>
<dbReference type="SUPFAM" id="SSF51735">
    <property type="entry name" value="NAD(P)-binding Rossmann-fold domains"/>
    <property type="match status" value="1"/>
</dbReference>
<dbReference type="PROSITE" id="PS00065">
    <property type="entry name" value="D_2_HYDROXYACID_DH_1"/>
    <property type="match status" value="1"/>
</dbReference>
<dbReference type="InterPro" id="IPR036291">
    <property type="entry name" value="NAD(P)-bd_dom_sf"/>
</dbReference>
<accession>A0A2M9BIR6</accession>
<dbReference type="Pfam" id="PF22629">
    <property type="entry name" value="ACT_AHAS_ss"/>
    <property type="match status" value="1"/>
</dbReference>
<keyword evidence="8 14" id="KW-0560">Oxidoreductase</keyword>
<evidence type="ECO:0000256" key="1">
    <source>
        <dbReference type="ARBA" id="ARBA00003800"/>
    </source>
</evidence>
<sequence>MTTQTLYTMTTDLPVTTPRLDDGDVRVLLLENIHPDGADFLRAQGYQVETRKGALGEDDLIEALAGVHVLGIRSGTNVTERVLDHAPDLLTVGAFCIGTNQIDLKAAADRGVAVFNAPYSNTRSVVELAIGEIISLARRLNEKTNDMHAGVWNKSAQGSHEIRGRKLGIVGYGNIGSQLSVIAEALGMQVFYFDVADKLALGNARRCATIDELLETVDVVTLHVDGRPGNAGLFGAEQFARMKPRALFLNLSRGILVDTLALRQHIESGHIAGAAVDVFPVEPKKQGDPFESDLRGLPNVILTPHVGGSTMEAQQDIGRFVSGKLHSYLAEGSTDLSPNLPHLQLPSYHQGHRLVHIHHNVPGVLSAINSVLGEHEVNIAGQTLGTRGEIGYVITDIDKELAPQTLSALGNLPETVRLRQLS</sequence>
<dbReference type="GO" id="GO:0047545">
    <property type="term" value="F:(S)-2-hydroxyglutarate dehydrogenase activity"/>
    <property type="evidence" value="ECO:0007669"/>
    <property type="project" value="UniProtKB-ARBA"/>
</dbReference>
<evidence type="ECO:0000256" key="12">
    <source>
        <dbReference type="ARBA" id="ARBA00048126"/>
    </source>
</evidence>
<dbReference type="Gene3D" id="3.30.70.260">
    <property type="match status" value="1"/>
</dbReference>
<evidence type="ECO:0000256" key="5">
    <source>
        <dbReference type="ARBA" id="ARBA00013143"/>
    </source>
</evidence>
<organism evidence="16 17">
    <name type="scientific">Mumia flava</name>
    <dbReference type="NCBI Taxonomy" id="1348852"/>
    <lineage>
        <taxon>Bacteria</taxon>
        <taxon>Bacillati</taxon>
        <taxon>Actinomycetota</taxon>
        <taxon>Actinomycetes</taxon>
        <taxon>Propionibacteriales</taxon>
        <taxon>Nocardioidaceae</taxon>
        <taxon>Mumia</taxon>
    </lineage>
</organism>
<dbReference type="GO" id="GO:0004617">
    <property type="term" value="F:phosphoglycerate dehydrogenase activity"/>
    <property type="evidence" value="ECO:0007669"/>
    <property type="project" value="UniProtKB-EC"/>
</dbReference>
<dbReference type="CDD" id="cd04901">
    <property type="entry name" value="ACT_3PGDH"/>
    <property type="match status" value="1"/>
</dbReference>
<dbReference type="NCBIfam" id="NF008759">
    <property type="entry name" value="PRK11790.1"/>
    <property type="match status" value="1"/>
</dbReference>
<dbReference type="InterPro" id="IPR050857">
    <property type="entry name" value="D-2-hydroxyacid_DH"/>
</dbReference>
<evidence type="ECO:0000256" key="6">
    <source>
        <dbReference type="ARBA" id="ARBA00021582"/>
    </source>
</evidence>
<dbReference type="GO" id="GO:0051287">
    <property type="term" value="F:NAD binding"/>
    <property type="evidence" value="ECO:0007669"/>
    <property type="project" value="InterPro"/>
</dbReference>